<feature type="domain" description="Type II secretion system protein GspF" evidence="8">
    <location>
        <begin position="70"/>
        <end position="187"/>
    </location>
</feature>
<evidence type="ECO:0000256" key="5">
    <source>
        <dbReference type="ARBA" id="ARBA00022989"/>
    </source>
</evidence>
<feature type="transmembrane region" description="Helical" evidence="7">
    <location>
        <begin position="163"/>
        <end position="186"/>
    </location>
</feature>
<dbReference type="RefSeq" id="WP_148580470.1">
    <property type="nucleotide sequence ID" value="NZ_SDKK01000018.1"/>
</dbReference>
<comment type="similarity">
    <text evidence="2">Belongs to the GSP F family.</text>
</comment>
<reference evidence="9 10" key="1">
    <citation type="submission" date="2019-01" db="EMBL/GenBank/DDBJ databases">
        <title>Zoogloea oleivorans genome sequencing and assembly.</title>
        <authorList>
            <person name="Tancsics A."/>
            <person name="Farkas M."/>
            <person name="Kriszt B."/>
            <person name="Maroti G."/>
            <person name="Horvath B."/>
        </authorList>
    </citation>
    <scope>NUCLEOTIDE SEQUENCE [LARGE SCALE GENOMIC DNA]</scope>
    <source>
        <strain evidence="9 10">Buc</strain>
    </source>
</reference>
<evidence type="ECO:0000313" key="10">
    <source>
        <dbReference type="Proteomes" id="UP000389128"/>
    </source>
</evidence>
<dbReference type="Gene3D" id="1.20.81.30">
    <property type="entry name" value="Type II secretion system (T2SS), domain F"/>
    <property type="match status" value="2"/>
</dbReference>
<evidence type="ECO:0000256" key="7">
    <source>
        <dbReference type="SAM" id="Phobius"/>
    </source>
</evidence>
<protein>
    <submittedName>
        <fullName evidence="9">Type II secretion system F family protein</fullName>
    </submittedName>
</protein>
<dbReference type="OrthoDB" id="9805682at2"/>
<feature type="domain" description="Type II secretion system protein GspF" evidence="8">
    <location>
        <begin position="268"/>
        <end position="390"/>
    </location>
</feature>
<dbReference type="PANTHER" id="PTHR30012">
    <property type="entry name" value="GENERAL SECRETION PATHWAY PROTEIN"/>
    <property type="match status" value="1"/>
</dbReference>
<keyword evidence="6 7" id="KW-0472">Membrane</keyword>
<keyword evidence="5 7" id="KW-1133">Transmembrane helix</keyword>
<evidence type="ECO:0000256" key="6">
    <source>
        <dbReference type="ARBA" id="ARBA00023136"/>
    </source>
</evidence>
<evidence type="ECO:0000256" key="4">
    <source>
        <dbReference type="ARBA" id="ARBA00022692"/>
    </source>
</evidence>
<dbReference type="InterPro" id="IPR042094">
    <property type="entry name" value="T2SS_GspF_sf"/>
</dbReference>
<dbReference type="Pfam" id="PF00482">
    <property type="entry name" value="T2SSF"/>
    <property type="match status" value="2"/>
</dbReference>
<name>A0A6C2CMF6_9RHOO</name>
<comment type="subcellular location">
    <subcellularLocation>
        <location evidence="1">Cell membrane</location>
        <topology evidence="1">Multi-pass membrane protein</topology>
    </subcellularLocation>
</comment>
<evidence type="ECO:0000256" key="2">
    <source>
        <dbReference type="ARBA" id="ARBA00005745"/>
    </source>
</evidence>
<dbReference type="PANTHER" id="PTHR30012:SF0">
    <property type="entry name" value="TYPE II SECRETION SYSTEM PROTEIN F-RELATED"/>
    <property type="match status" value="1"/>
</dbReference>
<accession>A0A6C2CMF6</accession>
<keyword evidence="4 7" id="KW-0812">Transmembrane</keyword>
<gene>
    <name evidence="9" type="ORF">ETQ85_17980</name>
</gene>
<dbReference type="GO" id="GO:0005886">
    <property type="term" value="C:plasma membrane"/>
    <property type="evidence" value="ECO:0007669"/>
    <property type="project" value="UniProtKB-SubCell"/>
</dbReference>
<dbReference type="Proteomes" id="UP000389128">
    <property type="component" value="Unassembled WGS sequence"/>
</dbReference>
<sequence length="400" mass="44226">MSAFAYRAMDPRGRIVRGRVDAANLVDLELRLRRLDLDLVHGSPIQPRFWQTQKGASRRELIKFCFHLEQFLRAGVPIIESLTDLRDAIRRPHFRQVVAATVESIEGGLTLSQALAQHPTVFDGVFCSLIRAGEHTGRLPEVLHALSESLKRDDELAAYARRIVIYPAIVGLVILAALGVALIYVVPELARLFRTVGQALPWQTRALIAVSDALLDYGWALLAVIVTTVIGARQAVLTRPEIRLRFDAAMLRLPILGAVRRKIILARFTGLFAMMYASGITIIDALQVAEDVVGNSALKNGLQQVGRGIEQGRKVSEAFRAVELFPPLVTRMLRVGESTGALDTALANVSYFYDRDVREAIERLQAGIEPTLTLILGGLLMAVMSAVMMPVYDIVTRIKF</sequence>
<evidence type="ECO:0000256" key="3">
    <source>
        <dbReference type="ARBA" id="ARBA00022475"/>
    </source>
</evidence>
<organism evidence="9 10">
    <name type="scientific">Zoogloea oleivorans</name>
    <dbReference type="NCBI Taxonomy" id="1552750"/>
    <lineage>
        <taxon>Bacteria</taxon>
        <taxon>Pseudomonadati</taxon>
        <taxon>Pseudomonadota</taxon>
        <taxon>Betaproteobacteria</taxon>
        <taxon>Rhodocyclales</taxon>
        <taxon>Zoogloeaceae</taxon>
        <taxon>Zoogloea</taxon>
    </lineage>
</organism>
<dbReference type="PRINTS" id="PR00812">
    <property type="entry name" value="BCTERIALGSPF"/>
</dbReference>
<evidence type="ECO:0000256" key="1">
    <source>
        <dbReference type="ARBA" id="ARBA00004651"/>
    </source>
</evidence>
<dbReference type="InterPro" id="IPR018076">
    <property type="entry name" value="T2SS_GspF_dom"/>
</dbReference>
<dbReference type="AlphaFoldDB" id="A0A6C2CMF6"/>
<evidence type="ECO:0000259" key="8">
    <source>
        <dbReference type="Pfam" id="PF00482"/>
    </source>
</evidence>
<feature type="transmembrane region" description="Helical" evidence="7">
    <location>
        <begin position="372"/>
        <end position="395"/>
    </location>
</feature>
<keyword evidence="3" id="KW-1003">Cell membrane</keyword>
<feature type="transmembrane region" description="Helical" evidence="7">
    <location>
        <begin position="217"/>
        <end position="236"/>
    </location>
</feature>
<keyword evidence="10" id="KW-1185">Reference proteome</keyword>
<dbReference type="InterPro" id="IPR003004">
    <property type="entry name" value="GspF/PilC"/>
</dbReference>
<evidence type="ECO:0000313" key="9">
    <source>
        <dbReference type="EMBL" id="TYC54569.1"/>
    </source>
</evidence>
<comment type="caution">
    <text evidence="9">The sequence shown here is derived from an EMBL/GenBank/DDBJ whole genome shotgun (WGS) entry which is preliminary data.</text>
</comment>
<dbReference type="EMBL" id="SDKK01000018">
    <property type="protein sequence ID" value="TYC54569.1"/>
    <property type="molecule type" value="Genomic_DNA"/>
</dbReference>
<proteinExistence type="inferred from homology"/>
<feature type="transmembrane region" description="Helical" evidence="7">
    <location>
        <begin position="264"/>
        <end position="283"/>
    </location>
</feature>